<keyword evidence="8" id="KW-1185">Reference proteome</keyword>
<evidence type="ECO:0000259" key="6">
    <source>
        <dbReference type="Pfam" id="PF00294"/>
    </source>
</evidence>
<accession>A0ABS3JQM0</accession>
<dbReference type="PANTHER" id="PTHR43085">
    <property type="entry name" value="HEXOKINASE FAMILY MEMBER"/>
    <property type="match status" value="1"/>
</dbReference>
<keyword evidence="3" id="KW-0547">Nucleotide-binding</keyword>
<evidence type="ECO:0000256" key="2">
    <source>
        <dbReference type="ARBA" id="ARBA00022679"/>
    </source>
</evidence>
<evidence type="ECO:0000256" key="4">
    <source>
        <dbReference type="ARBA" id="ARBA00022777"/>
    </source>
</evidence>
<dbReference type="Gene3D" id="3.40.1190.20">
    <property type="match status" value="1"/>
</dbReference>
<organism evidence="7 8">
    <name type="scientific">Fibrella forsythiae</name>
    <dbReference type="NCBI Taxonomy" id="2817061"/>
    <lineage>
        <taxon>Bacteria</taxon>
        <taxon>Pseudomonadati</taxon>
        <taxon>Bacteroidota</taxon>
        <taxon>Cytophagia</taxon>
        <taxon>Cytophagales</taxon>
        <taxon>Spirosomataceae</taxon>
        <taxon>Fibrella</taxon>
    </lineage>
</organism>
<dbReference type="InterPro" id="IPR011611">
    <property type="entry name" value="PfkB_dom"/>
</dbReference>
<keyword evidence="5" id="KW-0067">ATP-binding</keyword>
<evidence type="ECO:0000256" key="5">
    <source>
        <dbReference type="ARBA" id="ARBA00022840"/>
    </source>
</evidence>
<keyword evidence="2" id="KW-0808">Transferase</keyword>
<reference evidence="7 8" key="1">
    <citation type="submission" date="2021-03" db="EMBL/GenBank/DDBJ databases">
        <title>Fibrella sp. HMF5405 genome sequencing and assembly.</title>
        <authorList>
            <person name="Kang H."/>
            <person name="Kim H."/>
            <person name="Bae S."/>
            <person name="Joh K."/>
        </authorList>
    </citation>
    <scope>NUCLEOTIDE SEQUENCE [LARGE SCALE GENOMIC DNA]</scope>
    <source>
        <strain evidence="7 8">HMF5405</strain>
    </source>
</reference>
<dbReference type="EMBL" id="JAFMYW010000011">
    <property type="protein sequence ID" value="MBO0952301.1"/>
    <property type="molecule type" value="Genomic_DNA"/>
</dbReference>
<dbReference type="PANTHER" id="PTHR43085:SF1">
    <property type="entry name" value="PSEUDOURIDINE KINASE-RELATED"/>
    <property type="match status" value="1"/>
</dbReference>
<feature type="domain" description="Carbohydrate kinase PfkB" evidence="6">
    <location>
        <begin position="1"/>
        <end position="327"/>
    </location>
</feature>
<dbReference type="InterPro" id="IPR029056">
    <property type="entry name" value="Ribokinase-like"/>
</dbReference>
<dbReference type="GO" id="GO:0016301">
    <property type="term" value="F:kinase activity"/>
    <property type="evidence" value="ECO:0007669"/>
    <property type="project" value="UniProtKB-KW"/>
</dbReference>
<gene>
    <name evidence="7" type="ORF">J2I46_27205</name>
</gene>
<name>A0ABS3JQM0_9BACT</name>
<dbReference type="RefSeq" id="WP_207332257.1">
    <property type="nucleotide sequence ID" value="NZ_JAFMYW010000011.1"/>
</dbReference>
<keyword evidence="4 7" id="KW-0418">Kinase</keyword>
<proteinExistence type="inferred from homology"/>
<evidence type="ECO:0000313" key="7">
    <source>
        <dbReference type="EMBL" id="MBO0952301.1"/>
    </source>
</evidence>
<evidence type="ECO:0000313" key="8">
    <source>
        <dbReference type="Proteomes" id="UP000664628"/>
    </source>
</evidence>
<comment type="caution">
    <text evidence="7">The sequence shown here is derived from an EMBL/GenBank/DDBJ whole genome shotgun (WGS) entry which is preliminary data.</text>
</comment>
<dbReference type="Proteomes" id="UP000664628">
    <property type="component" value="Unassembled WGS sequence"/>
</dbReference>
<evidence type="ECO:0000256" key="3">
    <source>
        <dbReference type="ARBA" id="ARBA00022741"/>
    </source>
</evidence>
<evidence type="ECO:0000256" key="1">
    <source>
        <dbReference type="ARBA" id="ARBA00010688"/>
    </source>
</evidence>
<comment type="similarity">
    <text evidence="1">Belongs to the carbohydrate kinase PfkB family.</text>
</comment>
<dbReference type="InterPro" id="IPR050306">
    <property type="entry name" value="PfkB_Carbo_kinase"/>
</dbReference>
<sequence>MSTICCFGEVLLRFSPVANGGWIQQSVMPVYVGGAELNVAMALANWNVPVRYSTGIPENALASDIIDYITKRGVDPSGLIRNKPGQTLGNRIGSYYLPQGSDLKNAGVIYDRAGSAFAELKPGEIDWEPVLESVSRLHISAISPALSAQAAAVCRELLATASAKGISISIDLNYRARLWQYGAKPVDIMPDLVQYCEVVMGNIWAANTLLGIPVGDHITEQSTQAEYVAHAQTTSEAIQARFPRCKVVANTFRFSKQPTGIHYYTTLYTNGQSYVSPTYEADVVIDQIGSGDCFMAGLLYGLYKNHAPQTILNFATAAAFGKLSEVGDDTKQTVADVLRIAG</sequence>
<dbReference type="CDD" id="cd01166">
    <property type="entry name" value="KdgK"/>
    <property type="match status" value="1"/>
</dbReference>
<dbReference type="Pfam" id="PF00294">
    <property type="entry name" value="PfkB"/>
    <property type="match status" value="1"/>
</dbReference>
<dbReference type="SUPFAM" id="SSF53613">
    <property type="entry name" value="Ribokinase-like"/>
    <property type="match status" value="1"/>
</dbReference>
<protein>
    <submittedName>
        <fullName evidence="7">Sugar kinase</fullName>
    </submittedName>
</protein>